<dbReference type="EMBL" id="FOXQ01000016">
    <property type="protein sequence ID" value="SFQ50857.1"/>
    <property type="molecule type" value="Genomic_DNA"/>
</dbReference>
<sequence>MKSFKSIFPFDQTEIAEYKIMDNAAIDNALTLSEKIFPHWSGKPFEYRAEILKNVARLLLERKEKFAALMTSEMGKVLKEAVAEVEKCALGCNYYAENAQQFLQDEIVKTGYKKSFIAYQPIGAVFAIMPWNFPFWQVFRFAAPTLMAGNVALLKHSPNVCGCSLAIQQLFEDAGAAPGVFQSLIADTDITEKILSSNIVQAVSLTGSEKAGSSVAAIASAHIKKSVLELGGSDAFIVLSDADVQKAATVAVASRMQNTGQSCIAAKRFLVADEVADDFTEAVKQEINKLKQGDPFDASTTTGPMARLDLAEKLQVQLQASVAKGAEIVLGGTRSGCNYQPTLLLNVQPGMPAFDEETFGPLFSITRVKGEEEAIALANNSRYGLGGNIWTKDLERGIMLSKKLNSGSVFINSMVKSEPALPFGGVKKSGYGRELSKHGIMEFVNVKTITVSE</sequence>
<dbReference type="PANTHER" id="PTHR43217">
    <property type="entry name" value="SUCCINATE SEMIALDEHYDE DEHYDROGENASE [NAD(P)+] SAD"/>
    <property type="match status" value="1"/>
</dbReference>
<dbReference type="FunFam" id="3.40.309.10:FF:000009">
    <property type="entry name" value="Aldehyde dehydrogenase A"/>
    <property type="match status" value="1"/>
</dbReference>
<dbReference type="SUPFAM" id="SSF53720">
    <property type="entry name" value="ALDH-like"/>
    <property type="match status" value="1"/>
</dbReference>
<dbReference type="STRING" id="1465490.SAMN05444277_11615"/>
<dbReference type="GO" id="GO:0004030">
    <property type="term" value="F:aldehyde dehydrogenase [NAD(P)+] activity"/>
    <property type="evidence" value="ECO:0007669"/>
    <property type="project" value="InterPro"/>
</dbReference>
<dbReference type="OrthoDB" id="629320at2"/>
<comment type="similarity">
    <text evidence="1">Belongs to the aldehyde dehydrogenase family.</text>
</comment>
<dbReference type="GO" id="GO:0004777">
    <property type="term" value="F:succinate-semialdehyde dehydrogenase (NAD+) activity"/>
    <property type="evidence" value="ECO:0007669"/>
    <property type="project" value="TreeGrafter"/>
</dbReference>
<name>A0A1I5Z3Z9_9BACT</name>
<keyword evidence="2" id="KW-0521">NADP</keyword>
<keyword evidence="3" id="KW-0560">Oxidoreductase</keyword>
<dbReference type="InterPro" id="IPR015590">
    <property type="entry name" value="Aldehyde_DH_dom"/>
</dbReference>
<dbReference type="CDD" id="cd07100">
    <property type="entry name" value="ALDH_SSADH1_GabD1"/>
    <property type="match status" value="1"/>
</dbReference>
<evidence type="ECO:0000256" key="3">
    <source>
        <dbReference type="ARBA" id="ARBA00023002"/>
    </source>
</evidence>
<dbReference type="PANTHER" id="PTHR43217:SF1">
    <property type="entry name" value="SUCCINATE SEMIALDEHYDE DEHYDROGENASE [NAD(P)+] SAD"/>
    <property type="match status" value="1"/>
</dbReference>
<dbReference type="Gene3D" id="3.40.605.10">
    <property type="entry name" value="Aldehyde Dehydrogenase, Chain A, domain 1"/>
    <property type="match status" value="1"/>
</dbReference>
<protein>
    <submittedName>
        <fullName evidence="5">Succinate-semialdehyde dehydrogenase / glutarate-semialdehyde dehydrogenase</fullName>
    </submittedName>
</protein>
<reference evidence="5 6" key="1">
    <citation type="submission" date="2016-10" db="EMBL/GenBank/DDBJ databases">
        <authorList>
            <person name="de Groot N.N."/>
        </authorList>
    </citation>
    <scope>NUCLEOTIDE SEQUENCE [LARGE SCALE GENOMIC DNA]</scope>
    <source>
        <strain evidence="5 6">DSM 28286</strain>
    </source>
</reference>
<evidence type="ECO:0000256" key="1">
    <source>
        <dbReference type="ARBA" id="ARBA00009986"/>
    </source>
</evidence>
<dbReference type="InterPro" id="IPR016162">
    <property type="entry name" value="Ald_DH_N"/>
</dbReference>
<proteinExistence type="inferred from homology"/>
<dbReference type="RefSeq" id="WP_090662580.1">
    <property type="nucleotide sequence ID" value="NZ_FOXQ01000016.1"/>
</dbReference>
<dbReference type="InterPro" id="IPR044148">
    <property type="entry name" value="ALDH_GabD1-like"/>
</dbReference>
<dbReference type="InterPro" id="IPR016163">
    <property type="entry name" value="Ald_DH_C"/>
</dbReference>
<evidence type="ECO:0000313" key="5">
    <source>
        <dbReference type="EMBL" id="SFQ50857.1"/>
    </source>
</evidence>
<feature type="domain" description="Aldehyde dehydrogenase" evidence="4">
    <location>
        <begin position="3"/>
        <end position="449"/>
    </location>
</feature>
<evidence type="ECO:0000313" key="6">
    <source>
        <dbReference type="Proteomes" id="UP000199031"/>
    </source>
</evidence>
<organism evidence="5 6">
    <name type="scientific">Parafilimonas terrae</name>
    <dbReference type="NCBI Taxonomy" id="1465490"/>
    <lineage>
        <taxon>Bacteria</taxon>
        <taxon>Pseudomonadati</taxon>
        <taxon>Bacteroidota</taxon>
        <taxon>Chitinophagia</taxon>
        <taxon>Chitinophagales</taxon>
        <taxon>Chitinophagaceae</taxon>
        <taxon>Parafilimonas</taxon>
    </lineage>
</organism>
<dbReference type="Gene3D" id="3.40.309.10">
    <property type="entry name" value="Aldehyde Dehydrogenase, Chain A, domain 2"/>
    <property type="match status" value="1"/>
</dbReference>
<evidence type="ECO:0000259" key="4">
    <source>
        <dbReference type="Pfam" id="PF00171"/>
    </source>
</evidence>
<dbReference type="Proteomes" id="UP000199031">
    <property type="component" value="Unassembled WGS sequence"/>
</dbReference>
<dbReference type="InterPro" id="IPR016161">
    <property type="entry name" value="Ald_DH/histidinol_DH"/>
</dbReference>
<keyword evidence="6" id="KW-1185">Reference proteome</keyword>
<dbReference type="AlphaFoldDB" id="A0A1I5Z3Z9"/>
<gene>
    <name evidence="5" type="ORF">SAMN05444277_11615</name>
</gene>
<dbReference type="FunFam" id="3.40.605.10:FF:000012">
    <property type="entry name" value="NAD-dependent succinate-semialdehyde dehydrogenase"/>
    <property type="match status" value="1"/>
</dbReference>
<dbReference type="Pfam" id="PF00171">
    <property type="entry name" value="Aldedh"/>
    <property type="match status" value="1"/>
</dbReference>
<accession>A0A1I5Z3Z9</accession>
<evidence type="ECO:0000256" key="2">
    <source>
        <dbReference type="ARBA" id="ARBA00022857"/>
    </source>
</evidence>
<dbReference type="InterPro" id="IPR047110">
    <property type="entry name" value="GABD/Sad-like"/>
</dbReference>